<feature type="compositionally biased region" description="Polar residues" evidence="6">
    <location>
        <begin position="491"/>
        <end position="504"/>
    </location>
</feature>
<dbReference type="Pfam" id="PF20667">
    <property type="entry name" value="Sec10_N"/>
    <property type="match status" value="1"/>
</dbReference>
<feature type="coiled-coil region" evidence="5">
    <location>
        <begin position="74"/>
        <end position="101"/>
    </location>
</feature>
<keyword evidence="3" id="KW-0268">Exocytosis</keyword>
<feature type="region of interest" description="Disordered" evidence="6">
    <location>
        <begin position="487"/>
        <end position="509"/>
    </location>
</feature>
<organism evidence="9">
    <name type="scientific">Mucochytrium quahogii</name>
    <dbReference type="NCBI Taxonomy" id="96639"/>
    <lineage>
        <taxon>Eukaryota</taxon>
        <taxon>Sar</taxon>
        <taxon>Stramenopiles</taxon>
        <taxon>Bigyra</taxon>
        <taxon>Labyrinthulomycetes</taxon>
        <taxon>Thraustochytrida</taxon>
        <taxon>Thraustochytriidae</taxon>
        <taxon>Mucochytrium</taxon>
    </lineage>
</organism>
<reference evidence="9" key="1">
    <citation type="submission" date="2021-01" db="EMBL/GenBank/DDBJ databases">
        <authorList>
            <person name="Corre E."/>
            <person name="Pelletier E."/>
            <person name="Niang G."/>
            <person name="Scheremetjew M."/>
            <person name="Finn R."/>
            <person name="Kale V."/>
            <person name="Holt S."/>
            <person name="Cochrane G."/>
            <person name="Meng A."/>
            <person name="Brown T."/>
            <person name="Cohen L."/>
        </authorList>
    </citation>
    <scope>NUCLEOTIDE SEQUENCE</scope>
    <source>
        <strain evidence="9">NY070348D</strain>
    </source>
</reference>
<evidence type="ECO:0000256" key="2">
    <source>
        <dbReference type="ARBA" id="ARBA00022448"/>
    </source>
</evidence>
<feature type="domain" description="Exocyst complex component Sec10-like alpha-helical bundle" evidence="7">
    <location>
        <begin position="778"/>
        <end position="1009"/>
    </location>
</feature>
<dbReference type="Pfam" id="PF07393">
    <property type="entry name" value="Sec10_HB"/>
    <property type="match status" value="2"/>
</dbReference>
<gene>
    <name evidence="9" type="ORF">QSP1433_LOCUS10578</name>
</gene>
<dbReference type="PANTHER" id="PTHR12100">
    <property type="entry name" value="SEC10"/>
    <property type="match status" value="1"/>
</dbReference>
<dbReference type="InterPro" id="IPR009976">
    <property type="entry name" value="Sec10-like"/>
</dbReference>
<keyword evidence="4 5" id="KW-0175">Coiled coil</keyword>
<dbReference type="GO" id="GO:0006887">
    <property type="term" value="P:exocytosis"/>
    <property type="evidence" value="ECO:0007669"/>
    <property type="project" value="UniProtKB-KW"/>
</dbReference>
<evidence type="ECO:0000256" key="6">
    <source>
        <dbReference type="SAM" id="MobiDB-lite"/>
    </source>
</evidence>
<accession>A0A7S2S6C4</accession>
<feature type="domain" description="Exocyst complex component Sec10-like alpha-helical bundle" evidence="7">
    <location>
        <begin position="171"/>
        <end position="456"/>
    </location>
</feature>
<evidence type="ECO:0000256" key="4">
    <source>
        <dbReference type="ARBA" id="ARBA00023054"/>
    </source>
</evidence>
<dbReference type="AlphaFoldDB" id="A0A7S2S6C4"/>
<dbReference type="InterPro" id="IPR048625">
    <property type="entry name" value="Sec10_N"/>
</dbReference>
<evidence type="ECO:0000256" key="1">
    <source>
        <dbReference type="ARBA" id="ARBA00006572"/>
    </source>
</evidence>
<proteinExistence type="inferred from homology"/>
<name>A0A7S2S6C4_9STRA</name>
<keyword evidence="2" id="KW-0813">Transport</keyword>
<evidence type="ECO:0008006" key="10">
    <source>
        <dbReference type="Google" id="ProtNLM"/>
    </source>
</evidence>
<dbReference type="InterPro" id="IPR048627">
    <property type="entry name" value="Sec10_HB"/>
</dbReference>
<evidence type="ECO:0000259" key="7">
    <source>
        <dbReference type="Pfam" id="PF07393"/>
    </source>
</evidence>
<evidence type="ECO:0000256" key="3">
    <source>
        <dbReference type="ARBA" id="ARBA00022483"/>
    </source>
</evidence>
<dbReference type="EMBL" id="HBHK01016840">
    <property type="protein sequence ID" value="CAD9690322.1"/>
    <property type="molecule type" value="Transcribed_RNA"/>
</dbReference>
<evidence type="ECO:0000256" key="5">
    <source>
        <dbReference type="SAM" id="Coils"/>
    </source>
</evidence>
<dbReference type="PANTHER" id="PTHR12100:SF0">
    <property type="entry name" value="EXOCYST COMPLEX COMPONENT 5"/>
    <property type="match status" value="1"/>
</dbReference>
<comment type="similarity">
    <text evidence="1">Belongs to the SEC10 family.</text>
</comment>
<feature type="domain" description="Exocyst complex component Sec10 N-terminal" evidence="8">
    <location>
        <begin position="55"/>
        <end position="155"/>
    </location>
</feature>
<sequence length="1022" mass="116315">MSGYEEPLRTVEISLTTFAVDEFNGPSFVDRICSQDGEIEDIDFLTDDLGPMRDALGDAILELETMGSAVNKRIDTLTAANEKMSNEMAELAREQSREQDNVGKEFRSLERKFGRSSETALGIGSRLEHLDDIRNRAVYGLSLINYFNEFVYDEELTSPVFVDLPRRLADAAPLIHDLESLSHELGLQGVEEGCERIEQMSGKILTGLLDEFDKANSDGDLDKMRLCADAILENFRHKQGNESLFQRFVFYSLNPLVAARKRSIAFKNAALKDNLAHLFSQIRSLVRTTHVVVSRVFPNQTDEILSLLVSRLFNDSVYGLQPMLHDFLYPSHREGGLPHNEYLQLLFSAHNETEFLVQELIRGLKAHGHAATQSNKQAALSTKMDAAKKYFQKKKLGKRKSSLSFDEANLQTTRVVRFDTSFIHKQMQGVFQQFTIDYADREAQLFCQRLSKRLFATLPYDLVRYTSPNLTPPPDLQRIREDALRKKRMEQNASKSPTSPTLNGYQDEEEMARNEYLRDPVESIREILKGHDESVEAIVSRTIQLRSTWQKDLFAVDISSLFEFVKECNHWKLEDVELIQQWNHARRESADDYDEYDAEDLIEDFKQDDKTFLSCFYVLRGVPGQAIRWSYESHQRGIHLLGNKTKTVGESQVVVLEDTEENKACFIVLQDFFQALCDQVFDATLVPLVNLLIANMPKVLPLKTPDPGFLKTLRDDMDFRDESNPSKESDVVMVGEVTGVLHALPTLSSNDPQIKSLSSEIGGHLSRGTAIAYTPSGLELFIASTQAIEDSIEQMLLYWRDSVFPAFSESANRASWCQNYLEKKLGQLERLLATGLKQQVQYCGMQMQAVVIALHNKLDYYPKENSEIQYDKTSAWCKPCVSILTSFIDLFSRISSGSARDSALEELSRIARDVILASLRMSKISLQGSFTLVQDISSFERAILENNFLNDMPSVKNTWEGMRLIPQLFIVQSENLRELISDENGGLMDMDPRLINQCVSRRSDFRKAYGARSAWAKTLFQK</sequence>
<dbReference type="GO" id="GO:0006893">
    <property type="term" value="P:Golgi to plasma membrane transport"/>
    <property type="evidence" value="ECO:0007669"/>
    <property type="project" value="TreeGrafter"/>
</dbReference>
<evidence type="ECO:0000313" key="9">
    <source>
        <dbReference type="EMBL" id="CAD9690322.1"/>
    </source>
</evidence>
<protein>
    <recommendedName>
        <fullName evidence="10">Exocyst complex component Sec10</fullName>
    </recommendedName>
</protein>
<evidence type="ECO:0000259" key="8">
    <source>
        <dbReference type="Pfam" id="PF20667"/>
    </source>
</evidence>
<dbReference type="GO" id="GO:0000145">
    <property type="term" value="C:exocyst"/>
    <property type="evidence" value="ECO:0007669"/>
    <property type="project" value="TreeGrafter"/>
</dbReference>